<dbReference type="OrthoDB" id="1492374at2"/>
<dbReference type="Proteomes" id="UP000326509">
    <property type="component" value="Unassembled WGS sequence"/>
</dbReference>
<dbReference type="RefSeq" id="WP_151672084.1">
    <property type="nucleotide sequence ID" value="NZ_BKCG01000001.1"/>
</dbReference>
<protein>
    <recommendedName>
        <fullName evidence="4">Outer membrane protein beta-barrel domain-containing protein</fullName>
    </recommendedName>
</protein>
<keyword evidence="1" id="KW-0732">Signal</keyword>
<evidence type="ECO:0000313" key="2">
    <source>
        <dbReference type="EMBL" id="GER57982.1"/>
    </source>
</evidence>
<evidence type="ECO:0000256" key="1">
    <source>
        <dbReference type="SAM" id="SignalP"/>
    </source>
</evidence>
<sequence length="164" mass="17535">MKKTLLFLAISLASLSTLCAQNVHVGVGGGIPVGDSSETYSASVEATFSFLFDVNETFKVGPMASVHHYFGKEAGSGDNTFVYENVTFIPVGMEVRAKLSEKMYLGGEVAYGLGYSPAENGLFYKPFLGYKISESLGVVASFSRITSDSNNINSVNLGINLLTF</sequence>
<keyword evidence="3" id="KW-1185">Reference proteome</keyword>
<name>A0A5J4IUW9_9FLAO</name>
<dbReference type="SUPFAM" id="SSF103515">
    <property type="entry name" value="Autotransporter"/>
    <property type="match status" value="1"/>
</dbReference>
<evidence type="ECO:0000313" key="3">
    <source>
        <dbReference type="Proteomes" id="UP000326509"/>
    </source>
</evidence>
<gene>
    <name evidence="2" type="ORF">ULMA_00900</name>
</gene>
<feature type="chain" id="PRO_5023808362" description="Outer membrane protein beta-barrel domain-containing protein" evidence="1">
    <location>
        <begin position="21"/>
        <end position="164"/>
    </location>
</feature>
<organism evidence="2 3">
    <name type="scientific">Patiriisocius marinus</name>
    <dbReference type="NCBI Taxonomy" id="1397112"/>
    <lineage>
        <taxon>Bacteria</taxon>
        <taxon>Pseudomonadati</taxon>
        <taxon>Bacteroidota</taxon>
        <taxon>Flavobacteriia</taxon>
        <taxon>Flavobacteriales</taxon>
        <taxon>Flavobacteriaceae</taxon>
        <taxon>Patiriisocius</taxon>
    </lineage>
</organism>
<dbReference type="EMBL" id="BKCG01000001">
    <property type="protein sequence ID" value="GER57982.1"/>
    <property type="molecule type" value="Genomic_DNA"/>
</dbReference>
<comment type="caution">
    <text evidence="2">The sequence shown here is derived from an EMBL/GenBank/DDBJ whole genome shotgun (WGS) entry which is preliminary data.</text>
</comment>
<accession>A0A5J4IUW9</accession>
<dbReference type="InterPro" id="IPR036709">
    <property type="entry name" value="Autotransporte_beta_dom_sf"/>
</dbReference>
<feature type="signal peptide" evidence="1">
    <location>
        <begin position="1"/>
        <end position="20"/>
    </location>
</feature>
<evidence type="ECO:0008006" key="4">
    <source>
        <dbReference type="Google" id="ProtNLM"/>
    </source>
</evidence>
<dbReference type="AlphaFoldDB" id="A0A5J4IUW9"/>
<proteinExistence type="predicted"/>
<reference evidence="2 3" key="1">
    <citation type="submission" date="2019-08" db="EMBL/GenBank/DDBJ databases">
        <title>Draft genome sequence of Ulvibacter marinus type strain NBRC 109484.</title>
        <authorList>
            <person name="Kawano K."/>
            <person name="Ushijima N."/>
            <person name="Kihara M."/>
            <person name="Itoh H."/>
        </authorList>
    </citation>
    <scope>NUCLEOTIDE SEQUENCE [LARGE SCALE GENOMIC DNA]</scope>
    <source>
        <strain evidence="2 3">NBRC 109484</strain>
    </source>
</reference>